<sequence>AGVSALGAVLKLGKSVGAVDCAWRR</sequence>
<name>A0A392TPV1_9FABA</name>
<accession>A0A392TPV1</accession>
<protein>
    <submittedName>
        <fullName evidence="1">Uncharacterized protein</fullName>
    </submittedName>
</protein>
<evidence type="ECO:0000313" key="2">
    <source>
        <dbReference type="Proteomes" id="UP000265520"/>
    </source>
</evidence>
<keyword evidence="2" id="KW-1185">Reference proteome</keyword>
<proteinExistence type="predicted"/>
<reference evidence="1 2" key="1">
    <citation type="journal article" date="2018" name="Front. Plant Sci.">
        <title>Red Clover (Trifolium pratense) and Zigzag Clover (T. medium) - A Picture of Genomic Similarities and Differences.</title>
        <authorList>
            <person name="Dluhosova J."/>
            <person name="Istvanek J."/>
            <person name="Nedelnik J."/>
            <person name="Repkova J."/>
        </authorList>
    </citation>
    <scope>NUCLEOTIDE SEQUENCE [LARGE SCALE GENOMIC DNA]</scope>
    <source>
        <strain evidence="2">cv. 10/8</strain>
        <tissue evidence="1">Leaf</tissue>
    </source>
</reference>
<dbReference type="Proteomes" id="UP000265520">
    <property type="component" value="Unassembled WGS sequence"/>
</dbReference>
<comment type="caution">
    <text evidence="1">The sequence shown here is derived from an EMBL/GenBank/DDBJ whole genome shotgun (WGS) entry which is preliminary data.</text>
</comment>
<evidence type="ECO:0000313" key="1">
    <source>
        <dbReference type="EMBL" id="MCI62156.1"/>
    </source>
</evidence>
<feature type="non-terminal residue" evidence="1">
    <location>
        <position position="1"/>
    </location>
</feature>
<organism evidence="1 2">
    <name type="scientific">Trifolium medium</name>
    <dbReference type="NCBI Taxonomy" id="97028"/>
    <lineage>
        <taxon>Eukaryota</taxon>
        <taxon>Viridiplantae</taxon>
        <taxon>Streptophyta</taxon>
        <taxon>Embryophyta</taxon>
        <taxon>Tracheophyta</taxon>
        <taxon>Spermatophyta</taxon>
        <taxon>Magnoliopsida</taxon>
        <taxon>eudicotyledons</taxon>
        <taxon>Gunneridae</taxon>
        <taxon>Pentapetalae</taxon>
        <taxon>rosids</taxon>
        <taxon>fabids</taxon>
        <taxon>Fabales</taxon>
        <taxon>Fabaceae</taxon>
        <taxon>Papilionoideae</taxon>
        <taxon>50 kb inversion clade</taxon>
        <taxon>NPAAA clade</taxon>
        <taxon>Hologalegina</taxon>
        <taxon>IRL clade</taxon>
        <taxon>Trifolieae</taxon>
        <taxon>Trifolium</taxon>
    </lineage>
</organism>
<dbReference type="AlphaFoldDB" id="A0A392TPV1"/>
<dbReference type="EMBL" id="LXQA010614042">
    <property type="protein sequence ID" value="MCI62156.1"/>
    <property type="molecule type" value="Genomic_DNA"/>
</dbReference>